<dbReference type="Pfam" id="PF13920">
    <property type="entry name" value="zf-C3HC4_3"/>
    <property type="match status" value="1"/>
</dbReference>
<feature type="domain" description="RING-type" evidence="5">
    <location>
        <begin position="58"/>
        <end position="104"/>
    </location>
</feature>
<dbReference type="PROSITE" id="PS00518">
    <property type="entry name" value="ZF_RING_1"/>
    <property type="match status" value="2"/>
</dbReference>
<evidence type="ECO:0000256" key="1">
    <source>
        <dbReference type="ARBA" id="ARBA00022723"/>
    </source>
</evidence>
<dbReference type="PROSITE" id="PS50089">
    <property type="entry name" value="ZF_RING_2"/>
    <property type="match status" value="2"/>
</dbReference>
<keyword evidence="1" id="KW-0479">Metal-binding</keyword>
<dbReference type="PANTHER" id="PTHR16450">
    <property type="entry name" value="RING FINGER PROTEIN 186"/>
    <property type="match status" value="1"/>
</dbReference>
<dbReference type="EMBL" id="BTSX01000005">
    <property type="protein sequence ID" value="GMT02141.1"/>
    <property type="molecule type" value="Genomic_DNA"/>
</dbReference>
<keyword evidence="2 4" id="KW-0863">Zinc-finger</keyword>
<dbReference type="SUPFAM" id="SSF57850">
    <property type="entry name" value="RING/U-box"/>
    <property type="match status" value="2"/>
</dbReference>
<dbReference type="Gene3D" id="3.30.40.10">
    <property type="entry name" value="Zinc/RING finger domain, C3HC4 (zinc finger)"/>
    <property type="match status" value="2"/>
</dbReference>
<dbReference type="SMART" id="SM00184">
    <property type="entry name" value="RING"/>
    <property type="match status" value="2"/>
</dbReference>
<evidence type="ECO:0000313" key="7">
    <source>
        <dbReference type="Proteomes" id="UP001432027"/>
    </source>
</evidence>
<keyword evidence="7" id="KW-1185">Reference proteome</keyword>
<dbReference type="Proteomes" id="UP001432027">
    <property type="component" value="Unassembled WGS sequence"/>
</dbReference>
<gene>
    <name evidence="6" type="ORF">PENTCL1PPCAC_24315</name>
</gene>
<reference evidence="6" key="1">
    <citation type="submission" date="2023-10" db="EMBL/GenBank/DDBJ databases">
        <title>Genome assembly of Pristionchus species.</title>
        <authorList>
            <person name="Yoshida K."/>
            <person name="Sommer R.J."/>
        </authorList>
    </citation>
    <scope>NUCLEOTIDE SEQUENCE</scope>
    <source>
        <strain evidence="6">RS0144</strain>
    </source>
</reference>
<dbReference type="Pfam" id="PF14634">
    <property type="entry name" value="zf-RING_5"/>
    <property type="match status" value="1"/>
</dbReference>
<evidence type="ECO:0000256" key="3">
    <source>
        <dbReference type="ARBA" id="ARBA00022833"/>
    </source>
</evidence>
<feature type="non-terminal residue" evidence="6">
    <location>
        <position position="184"/>
    </location>
</feature>
<proteinExistence type="predicted"/>
<dbReference type="AlphaFoldDB" id="A0AAV5U5I3"/>
<protein>
    <recommendedName>
        <fullName evidence="5">RING-type domain-containing protein</fullName>
    </recommendedName>
</protein>
<evidence type="ECO:0000313" key="6">
    <source>
        <dbReference type="EMBL" id="GMT02141.1"/>
    </source>
</evidence>
<dbReference type="InterPro" id="IPR013083">
    <property type="entry name" value="Znf_RING/FYVE/PHD"/>
</dbReference>
<dbReference type="InterPro" id="IPR001841">
    <property type="entry name" value="Znf_RING"/>
</dbReference>
<feature type="domain" description="RING-type" evidence="5">
    <location>
        <begin position="127"/>
        <end position="173"/>
    </location>
</feature>
<sequence>MFDGNDAVADAERRDRVADTDDIIATENLEQKKERNDFIDELRRENEQSRTSQFSRACGVCLTEAPPRRAVFTSCGHAVCRACAEKLKANAADEKCDLACPFCRKDGGFVPLFEEKIENASRFSRACRVCFADSPRRRAVFSACGHALCRACAEQLAANAANKQGTLECPFCQKEGGFVPLYED</sequence>
<name>A0AAV5U5I3_9BILA</name>
<comment type="caution">
    <text evidence="6">The sequence shown here is derived from an EMBL/GenBank/DDBJ whole genome shotgun (WGS) entry which is preliminary data.</text>
</comment>
<keyword evidence="3" id="KW-0862">Zinc</keyword>
<accession>A0AAV5U5I3</accession>
<dbReference type="InterPro" id="IPR017907">
    <property type="entry name" value="Znf_RING_CS"/>
</dbReference>
<evidence type="ECO:0000259" key="5">
    <source>
        <dbReference type="PROSITE" id="PS50089"/>
    </source>
</evidence>
<evidence type="ECO:0000256" key="2">
    <source>
        <dbReference type="ARBA" id="ARBA00022771"/>
    </source>
</evidence>
<organism evidence="6 7">
    <name type="scientific">Pristionchus entomophagus</name>
    <dbReference type="NCBI Taxonomy" id="358040"/>
    <lineage>
        <taxon>Eukaryota</taxon>
        <taxon>Metazoa</taxon>
        <taxon>Ecdysozoa</taxon>
        <taxon>Nematoda</taxon>
        <taxon>Chromadorea</taxon>
        <taxon>Rhabditida</taxon>
        <taxon>Rhabditina</taxon>
        <taxon>Diplogasteromorpha</taxon>
        <taxon>Diplogasteroidea</taxon>
        <taxon>Neodiplogasteridae</taxon>
        <taxon>Pristionchus</taxon>
    </lineage>
</organism>
<dbReference type="GO" id="GO:0008270">
    <property type="term" value="F:zinc ion binding"/>
    <property type="evidence" value="ECO:0007669"/>
    <property type="project" value="UniProtKB-KW"/>
</dbReference>
<dbReference type="PANTHER" id="PTHR16450:SF1">
    <property type="entry name" value="PROTEIN CBG12045"/>
    <property type="match status" value="1"/>
</dbReference>
<evidence type="ECO:0000256" key="4">
    <source>
        <dbReference type="PROSITE-ProRule" id="PRU00175"/>
    </source>
</evidence>